<dbReference type="RefSeq" id="WP_242870795.1">
    <property type="nucleotide sequence ID" value="NZ_FMWL01000003.1"/>
</dbReference>
<dbReference type="GO" id="GO:0016787">
    <property type="term" value="F:hydrolase activity"/>
    <property type="evidence" value="ECO:0007669"/>
    <property type="project" value="UniProtKB-KW"/>
</dbReference>
<evidence type="ECO:0000256" key="4">
    <source>
        <dbReference type="ARBA" id="ARBA00022525"/>
    </source>
</evidence>
<evidence type="ECO:0000256" key="3">
    <source>
        <dbReference type="ARBA" id="ARBA00022214"/>
    </source>
</evidence>
<dbReference type="SUPFAM" id="SSF53933">
    <property type="entry name" value="Microbial ribonucleases"/>
    <property type="match status" value="1"/>
</dbReference>
<evidence type="ECO:0000313" key="9">
    <source>
        <dbReference type="Proteomes" id="UP000199208"/>
    </source>
</evidence>
<organism evidence="8 9">
    <name type="scientific">Acidaminobacter hydrogenoformans DSM 2784</name>
    <dbReference type="NCBI Taxonomy" id="1120920"/>
    <lineage>
        <taxon>Bacteria</taxon>
        <taxon>Bacillati</taxon>
        <taxon>Bacillota</taxon>
        <taxon>Clostridia</taxon>
        <taxon>Peptostreptococcales</taxon>
        <taxon>Acidaminobacteraceae</taxon>
        <taxon>Acidaminobacter</taxon>
    </lineage>
</organism>
<feature type="region of interest" description="Disordered" evidence="7">
    <location>
        <begin position="43"/>
        <end position="72"/>
    </location>
</feature>
<proteinExistence type="inferred from homology"/>
<dbReference type="InterPro" id="IPR000026">
    <property type="entry name" value="N1-like"/>
</dbReference>
<keyword evidence="6" id="KW-0378">Hydrolase</keyword>
<dbReference type="Pfam" id="PF00545">
    <property type="entry name" value="Ribonuclease"/>
    <property type="match status" value="1"/>
</dbReference>
<dbReference type="AlphaFoldDB" id="A0A1G5RVD6"/>
<dbReference type="EMBL" id="FMWL01000003">
    <property type="protein sequence ID" value="SCZ77867.1"/>
    <property type="molecule type" value="Genomic_DNA"/>
</dbReference>
<dbReference type="Proteomes" id="UP000199208">
    <property type="component" value="Unassembled WGS sequence"/>
</dbReference>
<accession>A0A1G5RVD6</accession>
<dbReference type="PROSITE" id="PS51257">
    <property type="entry name" value="PROKAR_LIPOPROTEIN"/>
    <property type="match status" value="1"/>
</dbReference>
<evidence type="ECO:0000313" key="8">
    <source>
        <dbReference type="EMBL" id="SCZ77867.1"/>
    </source>
</evidence>
<sequence>MLNAQIKGKSKKRWPGLALLMMILALALSLSGCGVAVEVAEPGAQDKPAAEQPTGAESGESAGSESSAPPVELSPLEALLAEAESYVEEGGRYTAPEEVAAYLHLYGELPENFITKRDAGDLGWESNKGNLWEVTDEMSIGGDYFGNREGRLPDKDGRKWFECDVNYEGGYRGAERLVFSNDGLIYYTEDHYESFIQFY</sequence>
<evidence type="ECO:0000256" key="1">
    <source>
        <dbReference type="ARBA" id="ARBA00004613"/>
    </source>
</evidence>
<protein>
    <recommendedName>
        <fullName evidence="3">Ribonuclease</fullName>
    </recommendedName>
</protein>
<dbReference type="GO" id="GO:0005576">
    <property type="term" value="C:extracellular region"/>
    <property type="evidence" value="ECO:0007669"/>
    <property type="project" value="UniProtKB-SubCell"/>
</dbReference>
<evidence type="ECO:0000256" key="6">
    <source>
        <dbReference type="ARBA" id="ARBA00022801"/>
    </source>
</evidence>
<evidence type="ECO:0000256" key="5">
    <source>
        <dbReference type="ARBA" id="ARBA00022722"/>
    </source>
</evidence>
<dbReference type="Gene3D" id="3.10.450.30">
    <property type="entry name" value="Microbial ribonucleases"/>
    <property type="match status" value="1"/>
</dbReference>
<dbReference type="InterPro" id="IPR001887">
    <property type="entry name" value="Barnase"/>
</dbReference>
<dbReference type="PRINTS" id="PR00117">
    <property type="entry name" value="BARNASE"/>
</dbReference>
<comment type="similarity">
    <text evidence="2">Belongs to the ribonuclease N1/T1 family.</text>
</comment>
<reference evidence="8 9" key="1">
    <citation type="submission" date="2016-10" db="EMBL/GenBank/DDBJ databases">
        <authorList>
            <person name="de Groot N.N."/>
        </authorList>
    </citation>
    <scope>NUCLEOTIDE SEQUENCE [LARGE SCALE GENOMIC DNA]</scope>
    <source>
        <strain evidence="8 9">DSM 2784</strain>
    </source>
</reference>
<name>A0A1G5RVD6_9FIRM</name>
<evidence type="ECO:0000256" key="2">
    <source>
        <dbReference type="ARBA" id="ARBA00009006"/>
    </source>
</evidence>
<keyword evidence="4" id="KW-0964">Secreted</keyword>
<gene>
    <name evidence="8" type="ORF">SAMN03080599_00986</name>
</gene>
<dbReference type="STRING" id="1120920.SAMN03080599_00986"/>
<comment type="subcellular location">
    <subcellularLocation>
        <location evidence="1">Secreted</location>
    </subcellularLocation>
</comment>
<dbReference type="GO" id="GO:0004521">
    <property type="term" value="F:RNA endonuclease activity"/>
    <property type="evidence" value="ECO:0007669"/>
    <property type="project" value="InterPro"/>
</dbReference>
<feature type="compositionally biased region" description="Low complexity" evidence="7">
    <location>
        <begin position="55"/>
        <end position="72"/>
    </location>
</feature>
<evidence type="ECO:0000256" key="7">
    <source>
        <dbReference type="SAM" id="MobiDB-lite"/>
    </source>
</evidence>
<keyword evidence="9" id="KW-1185">Reference proteome</keyword>
<dbReference type="InterPro" id="IPR016191">
    <property type="entry name" value="Ribonuclease/ribotoxin"/>
</dbReference>
<keyword evidence="5" id="KW-0540">Nuclease</keyword>
<dbReference type="GO" id="GO:0003723">
    <property type="term" value="F:RNA binding"/>
    <property type="evidence" value="ECO:0007669"/>
    <property type="project" value="InterPro"/>
</dbReference>